<comment type="caution">
    <text evidence="7">The sequence shown here is derived from an EMBL/GenBank/DDBJ whole genome shotgun (WGS) entry which is preliminary data.</text>
</comment>
<dbReference type="InterPro" id="IPR036770">
    <property type="entry name" value="Ankyrin_rpt-contain_sf"/>
</dbReference>
<dbReference type="SUPFAM" id="SSF52540">
    <property type="entry name" value="P-loop containing nucleoside triphosphate hydrolases"/>
    <property type="match status" value="1"/>
</dbReference>
<dbReference type="InterPro" id="IPR035994">
    <property type="entry name" value="Nucleoside_phosphorylase_sf"/>
</dbReference>
<feature type="repeat" description="ANK" evidence="3">
    <location>
        <begin position="1512"/>
        <end position="1545"/>
    </location>
</feature>
<feature type="repeat" description="ANK" evidence="3">
    <location>
        <begin position="347"/>
        <end position="371"/>
    </location>
</feature>
<accession>A0ABY6UUQ4</accession>
<reference evidence="7 8" key="1">
    <citation type="submission" date="2019-06" db="EMBL/GenBank/DDBJ databases">
        <authorList>
            <person name="Broberg M."/>
        </authorList>
    </citation>
    <scope>NUCLEOTIDE SEQUENCE [LARGE SCALE GENOMIC DNA]</scope>
</reference>
<evidence type="ECO:0000313" key="7">
    <source>
        <dbReference type="EMBL" id="VUC33716.1"/>
    </source>
</evidence>
<dbReference type="Proteomes" id="UP000766486">
    <property type="component" value="Unassembled WGS sequence"/>
</dbReference>
<organism evidence="7 8">
    <name type="scientific">Bionectria ochroleuca</name>
    <name type="common">Gliocladium roseum</name>
    <dbReference type="NCBI Taxonomy" id="29856"/>
    <lineage>
        <taxon>Eukaryota</taxon>
        <taxon>Fungi</taxon>
        <taxon>Dikarya</taxon>
        <taxon>Ascomycota</taxon>
        <taxon>Pezizomycotina</taxon>
        <taxon>Sordariomycetes</taxon>
        <taxon>Hypocreomycetidae</taxon>
        <taxon>Hypocreales</taxon>
        <taxon>Bionectriaceae</taxon>
        <taxon>Clonostachys</taxon>
    </lineage>
</organism>
<dbReference type="Gene3D" id="1.25.40.20">
    <property type="entry name" value="Ankyrin repeat-containing domain"/>
    <property type="match status" value="8"/>
</dbReference>
<feature type="repeat" description="ANK" evidence="3">
    <location>
        <begin position="143"/>
        <end position="167"/>
    </location>
</feature>
<keyword evidence="2 3" id="KW-0040">ANK repeat</keyword>
<dbReference type="InterPro" id="IPR027417">
    <property type="entry name" value="P-loop_NTPase"/>
</dbReference>
<dbReference type="PROSITE" id="PS50088">
    <property type="entry name" value="ANK_REPEAT"/>
    <property type="match status" value="5"/>
</dbReference>
<evidence type="ECO:0000256" key="2">
    <source>
        <dbReference type="ARBA" id="ARBA00023043"/>
    </source>
</evidence>
<dbReference type="PANTHER" id="PTHR24198:SF165">
    <property type="entry name" value="ANKYRIN REPEAT-CONTAINING PROTEIN-RELATED"/>
    <property type="match status" value="1"/>
</dbReference>
<evidence type="ECO:0008006" key="9">
    <source>
        <dbReference type="Google" id="ProtNLM"/>
    </source>
</evidence>
<gene>
    <name evidence="7" type="ORF">CLO192961_LOCUS360450</name>
</gene>
<evidence type="ECO:0000256" key="1">
    <source>
        <dbReference type="ARBA" id="ARBA00022737"/>
    </source>
</evidence>
<dbReference type="SUPFAM" id="SSF48403">
    <property type="entry name" value="Ankyrin repeat"/>
    <property type="match status" value="4"/>
</dbReference>
<feature type="domain" description="Nucleoside phosphorylase" evidence="5">
    <location>
        <begin position="612"/>
        <end position="874"/>
    </location>
</feature>
<dbReference type="InterPro" id="IPR000845">
    <property type="entry name" value="Nucleoside_phosphorylase_d"/>
</dbReference>
<protein>
    <recommendedName>
        <fullName evidence="9">Nucleoside phosphorylase domain-containing protein</fullName>
    </recommendedName>
</protein>
<dbReference type="PROSITE" id="PS50297">
    <property type="entry name" value="ANK_REP_REGION"/>
    <property type="match status" value="4"/>
</dbReference>
<name>A0ABY6UUQ4_BIOOC</name>
<dbReference type="EMBL" id="CABFNS010000870">
    <property type="protein sequence ID" value="VUC33716.1"/>
    <property type="molecule type" value="Genomic_DNA"/>
</dbReference>
<dbReference type="Pfam" id="PF12796">
    <property type="entry name" value="Ank_2"/>
    <property type="match status" value="7"/>
</dbReference>
<feature type="region of interest" description="Disordered" evidence="4">
    <location>
        <begin position="580"/>
        <end position="599"/>
    </location>
</feature>
<evidence type="ECO:0000313" key="8">
    <source>
        <dbReference type="Proteomes" id="UP000766486"/>
    </source>
</evidence>
<dbReference type="SUPFAM" id="SSF53167">
    <property type="entry name" value="Purine and uridine phosphorylases"/>
    <property type="match status" value="1"/>
</dbReference>
<dbReference type="Pfam" id="PF00023">
    <property type="entry name" value="Ank"/>
    <property type="match status" value="1"/>
</dbReference>
<dbReference type="InterPro" id="IPR056884">
    <property type="entry name" value="NPHP3-like_N"/>
</dbReference>
<evidence type="ECO:0000256" key="3">
    <source>
        <dbReference type="PROSITE-ProRule" id="PRU00023"/>
    </source>
</evidence>
<keyword evidence="8" id="KW-1185">Reference proteome</keyword>
<evidence type="ECO:0000259" key="5">
    <source>
        <dbReference type="Pfam" id="PF01048"/>
    </source>
</evidence>
<dbReference type="PANTHER" id="PTHR24198">
    <property type="entry name" value="ANKYRIN REPEAT AND PROTEIN KINASE DOMAIN-CONTAINING PROTEIN"/>
    <property type="match status" value="1"/>
</dbReference>
<feature type="repeat" description="ANK" evidence="3">
    <location>
        <begin position="1478"/>
        <end position="1511"/>
    </location>
</feature>
<dbReference type="Pfam" id="PF13637">
    <property type="entry name" value="Ank_4"/>
    <property type="match status" value="1"/>
</dbReference>
<proteinExistence type="predicted"/>
<keyword evidence="1" id="KW-0677">Repeat</keyword>
<evidence type="ECO:0000259" key="6">
    <source>
        <dbReference type="Pfam" id="PF24883"/>
    </source>
</evidence>
<sequence length="2013" mass="222856">MLHLPNELLAAIASLLETERDINALVLTRRRLYDSLNSTLYRRNAEDSDGSALAWAVIHRREETVIKAIGAGAPGGEALWLSVRNGDEKTTRLILSSENVDGNFQDKWLGETALVAAVNTRDETLLRLLLSSGKVKVDLGDRAGRTPLFHAVDIGHDSAVKLLLDSGQSEMRRGDCDAYNVLERAIMGGNAPVVKLLMEYANIAADSPVLQGRTPLHRAMYWEQESVAQTMLGLGEVDINTEDDEGMSPFLMAALKGFTAIVKSFLDSGKAAADAHDHGNNSALMLAIAGGHEDMALMLLERGGVDVNQRSFSGHRALSLAAVGGRHDLAKTLIGMENVEVDFKDIDGKTPLTWAAGAGHLSIVELLLNTGRVDPDTRMDNGYTPFILASIEGHEHVMRCLVDTGKIDVCARANDGVTAFTSALELGELSVLELVVESGESRFDQRVEGEEGRTSLICAVHGNSVPVVEYLLNSGKIDINDWDDWGRTALHYACSLNFRDIIECLLRREDIDANARDARGLTPLLLIAGKPWGVPTIKLLIQSGKVDVSLKGYDGTTAISIATNERRYRNIKLLTEWDRRNESSNDRRTRPRPNHDRPNKVFAAEDYNVGWICALSVERAAAEAMLDQIHEPLVTPLLDTNCYTLGNIGTHNIVIACLPSGHYGTNNAVAVATNMSRSFPSINIRLMVGIGGGSPTREADVRLGDVVVGEQVIQYDMGKTLPDGFDRTALPTRPPQELSTAITKLRARHSRTHSHVPEILSEMIQRFPKMTDHARPMVEDRLFKSSYAHVISTSDCARCSKGELQVRSPRIPEGFKIHYGKIASGNQVIKDASARDRLSSELGTVCFEMEAAGLMDGFPCLVIRGICDYSDSHKNKVWQPHASAVAASYAAELLSVIPDNKSLQEPKSSEDRTSYLLNLLDFEERDSRHDTIKVAHARTCKWFLKHPYYIDWLNASKFQEHHGFLWINGKPGAGKSTLMKFCFNQAKRDWNSAPETMVISFFFNARGGDLEKTTEGMYRSLLYQILQKFHDLYPLFDALGSPSVNLTIEALQDTFGRIVQSLGHQRLVCYIDALDECDEDQIRSMVEYFDQLGKLASQTSKKLHICFSSRHYPYITIENGQKLILEDQPGHADDLERYVRGKLKAGKGKAAEDVIAKILAKSAGVFMWVVLVINILNKEYERGRIFAVKRRLQELPAELSKLFKDILTKDRHNMDDLLLCIQWILYSMRPLRCEEFYFALVSGLDPTESLVEWDQSTTTHEDMYRFLLSSSKGLAELSKSKYNRTVQFIHESVRDYLIKENGIRDLWGDRWQNFAASSHDRLKECCYQYMKVNIEPTIEGRLAPDNSEPKKDRKELGAQILIKFPFLEYATSHLLCHAEAASPVILEFDFVRNFQVNIKSWVRRHNLFAKYENRLHGLDTRPMCVFAENNFSELFRIGIELGLEVGGSLLLAAARGHEHVVSLLLELPNVDFNARTKSGQTALSLAAEKGHAHTVQSLLQKEGLDVNMANTFGRTPLVLAVLGGHETIVKRLLELPDIDINARDRNQESALNLSLRERESSIAELLLTNNATIDVNQMDKGGHSPLSRAIMYDSKAVAKLLLASPAIDVNQMDKGGHSPLSRAAMYNSKAVAKLLLASPAIDVNFIDRMGYTALSHAAMYNSKAVAELLLASPAVDVNFIDPTGSTALCRAAKQDSTVIAKLLLANPLIDVNRTDSDGNTALELAAICDSKAVAGLLLANPSVDANHVHSSGNTALSYAVASGSKAIVELLLANPSVDVNHRGQNGPVALFLAAEKAQNDIFELLLAHPSTHVNINGWKDMVELLLVNPSNDINSKYNQGQTLLCWVTRNNHKAVVELLVAAPEIDLTETPSLCYAAANNYKYIVELILGNPSININCKDNRDRTALSWSAEKGYTAITELLVTRQDIDINCKEKYFYRTPLSYAAAYGHKDIVELLLGDPSIEINNKDFFGQTPLSIAAEKGHKSIISLLLTSKSLDTNSKDDSQRTPLDWG</sequence>
<dbReference type="Pfam" id="PF24883">
    <property type="entry name" value="NPHP3_N"/>
    <property type="match status" value="1"/>
</dbReference>
<dbReference type="SMART" id="SM00248">
    <property type="entry name" value="ANK"/>
    <property type="match status" value="28"/>
</dbReference>
<dbReference type="Gene3D" id="3.40.50.300">
    <property type="entry name" value="P-loop containing nucleotide triphosphate hydrolases"/>
    <property type="match status" value="1"/>
</dbReference>
<dbReference type="InterPro" id="IPR002110">
    <property type="entry name" value="Ankyrin_rpt"/>
</dbReference>
<feature type="repeat" description="ANK" evidence="3">
    <location>
        <begin position="1971"/>
        <end position="2004"/>
    </location>
</feature>
<dbReference type="Gene3D" id="3.40.50.1580">
    <property type="entry name" value="Nucleoside phosphorylase domain"/>
    <property type="match status" value="1"/>
</dbReference>
<evidence type="ECO:0000256" key="4">
    <source>
        <dbReference type="SAM" id="MobiDB-lite"/>
    </source>
</evidence>
<feature type="domain" description="Nephrocystin 3-like N-terminal" evidence="6">
    <location>
        <begin position="939"/>
        <end position="1110"/>
    </location>
</feature>
<dbReference type="Pfam" id="PF01048">
    <property type="entry name" value="PNP_UDP_1"/>
    <property type="match status" value="1"/>
</dbReference>